<feature type="domain" description="Peptidase S9 prolyl oligopeptidase catalytic" evidence="22">
    <location>
        <begin position="709"/>
        <end position="862"/>
    </location>
</feature>
<evidence type="ECO:0000256" key="12">
    <source>
        <dbReference type="ARBA" id="ARBA00022840"/>
    </source>
</evidence>
<dbReference type="PANTHER" id="PTHR42776:SF21">
    <property type="entry name" value="PEPTIDASE S9 PROLYL OLIGOPEPTIDASE CATALYTIC DOMAIN-CONTAINING PROTEIN"/>
    <property type="match status" value="1"/>
</dbReference>
<dbReference type="FunFam" id="3.30.420.40:FF:000148">
    <property type="entry name" value="Actin, alpha skeletal muscle"/>
    <property type="match status" value="1"/>
</dbReference>
<dbReference type="InterPro" id="IPR011042">
    <property type="entry name" value="6-blade_b-propeller_TolB-like"/>
</dbReference>
<keyword evidence="24" id="KW-1185">Reference proteome</keyword>
<evidence type="ECO:0000256" key="15">
    <source>
        <dbReference type="ARBA" id="ARBA00023212"/>
    </source>
</evidence>
<gene>
    <name evidence="23" type="ORF">NCGR_LOCUS15070</name>
</gene>
<comment type="subcellular location">
    <subcellularLocation>
        <location evidence="1">Cytoplasm</location>
        <location evidence="1">Cytoskeleton</location>
    </subcellularLocation>
    <subcellularLocation>
        <location evidence="2">Plastid</location>
        <location evidence="2">Chloroplast stroma</location>
    </subcellularLocation>
</comment>
<dbReference type="Gene3D" id="3.40.50.1820">
    <property type="entry name" value="alpha/beta hydrolase"/>
    <property type="match status" value="1"/>
</dbReference>
<keyword evidence="15" id="KW-0206">Cytoskeleton</keyword>
<evidence type="ECO:0000256" key="18">
    <source>
        <dbReference type="ARBA" id="ARBA00060950"/>
    </source>
</evidence>
<dbReference type="GO" id="GO:0007015">
    <property type="term" value="P:actin filament organization"/>
    <property type="evidence" value="ECO:0007669"/>
    <property type="project" value="UniProtKB-ARBA"/>
</dbReference>
<dbReference type="CDD" id="cd10220">
    <property type="entry name" value="ASKHA_NBD_Arp2"/>
    <property type="match status" value="1"/>
</dbReference>
<organism evidence="23 24">
    <name type="scientific">Miscanthus lutarioriparius</name>
    <dbReference type="NCBI Taxonomy" id="422564"/>
    <lineage>
        <taxon>Eukaryota</taxon>
        <taxon>Viridiplantae</taxon>
        <taxon>Streptophyta</taxon>
        <taxon>Embryophyta</taxon>
        <taxon>Tracheophyta</taxon>
        <taxon>Spermatophyta</taxon>
        <taxon>Magnoliopsida</taxon>
        <taxon>Liliopsida</taxon>
        <taxon>Poales</taxon>
        <taxon>Poaceae</taxon>
        <taxon>PACMAD clade</taxon>
        <taxon>Panicoideae</taxon>
        <taxon>Andropogonodae</taxon>
        <taxon>Andropogoneae</taxon>
        <taxon>Saccharinae</taxon>
        <taxon>Miscanthus</taxon>
    </lineage>
</organism>
<accession>A0A811NBB3</accession>
<dbReference type="SUPFAM" id="SSF53474">
    <property type="entry name" value="alpha/beta-Hydrolases"/>
    <property type="match status" value="1"/>
</dbReference>
<evidence type="ECO:0000256" key="14">
    <source>
        <dbReference type="ARBA" id="ARBA00023203"/>
    </source>
</evidence>
<evidence type="ECO:0000256" key="19">
    <source>
        <dbReference type="ARBA" id="ARBA00065815"/>
    </source>
</evidence>
<dbReference type="OrthoDB" id="43744at2759"/>
<evidence type="ECO:0000256" key="16">
    <source>
        <dbReference type="ARBA" id="ARBA00054431"/>
    </source>
</evidence>
<comment type="caution">
    <text evidence="23">The sequence shown here is derived from an EMBL/GenBank/DDBJ whole genome shotgun (WGS) entry which is preliminary data.</text>
</comment>
<evidence type="ECO:0000256" key="6">
    <source>
        <dbReference type="ARBA" id="ARBA00022528"/>
    </source>
</evidence>
<comment type="similarity">
    <text evidence="3">Belongs to the actin family. ARP2 subfamily.</text>
</comment>
<reference evidence="23" key="1">
    <citation type="submission" date="2020-10" db="EMBL/GenBank/DDBJ databases">
        <authorList>
            <person name="Han B."/>
            <person name="Lu T."/>
            <person name="Zhao Q."/>
            <person name="Huang X."/>
            <person name="Zhao Y."/>
        </authorList>
    </citation>
    <scope>NUCLEOTIDE SEQUENCE</scope>
</reference>
<keyword evidence="9" id="KW-0547">Nucleotide-binding</keyword>
<dbReference type="GO" id="GO:0003779">
    <property type="term" value="F:actin binding"/>
    <property type="evidence" value="ECO:0007669"/>
    <property type="project" value="UniProtKB-KW"/>
</dbReference>
<keyword evidence="6" id="KW-0150">Chloroplast</keyword>
<dbReference type="GO" id="GO:0004252">
    <property type="term" value="F:serine-type endopeptidase activity"/>
    <property type="evidence" value="ECO:0007669"/>
    <property type="project" value="TreeGrafter"/>
</dbReference>
<evidence type="ECO:0000256" key="21">
    <source>
        <dbReference type="SAM" id="MobiDB-lite"/>
    </source>
</evidence>
<evidence type="ECO:0000256" key="10">
    <source>
        <dbReference type="ARBA" id="ARBA00022801"/>
    </source>
</evidence>
<evidence type="ECO:0000256" key="17">
    <source>
        <dbReference type="ARBA" id="ARBA00057202"/>
    </source>
</evidence>
<dbReference type="Gene3D" id="2.120.10.30">
    <property type="entry name" value="TolB, C-terminal domain"/>
    <property type="match status" value="1"/>
</dbReference>
<keyword evidence="8" id="KW-0645">Protease</keyword>
<dbReference type="SUPFAM" id="SSF53067">
    <property type="entry name" value="Actin-like ATPase domain"/>
    <property type="match status" value="2"/>
</dbReference>
<keyword evidence="7" id="KW-0934">Plastid</keyword>
<dbReference type="Proteomes" id="UP000604825">
    <property type="component" value="Unassembled WGS sequence"/>
</dbReference>
<comment type="function">
    <text evidence="17">Functions as ATP-binding component of the Arp2/3 complex which is involved in regulation of actin polymerization and together with an activating nucleation-promoting factor (NPF) mediates the formation of branched actin networks. Seems to contact the pointed end of the daughter actin filament. Regulates the directionality of cell expansion by regulating the actin organization, and thus the microtubules distribution and the fusion of small vacuoles.</text>
</comment>
<dbReference type="EMBL" id="CAJGYO010000004">
    <property type="protein sequence ID" value="CAD6222377.1"/>
    <property type="molecule type" value="Genomic_DNA"/>
</dbReference>
<keyword evidence="11" id="KW-0720">Serine protease</keyword>
<dbReference type="GO" id="GO:0005885">
    <property type="term" value="C:Arp2/3 protein complex"/>
    <property type="evidence" value="ECO:0007669"/>
    <property type="project" value="UniProtKB-ARBA"/>
</dbReference>
<dbReference type="Pfam" id="PF00022">
    <property type="entry name" value="Actin"/>
    <property type="match status" value="1"/>
</dbReference>
<comment type="subunit">
    <text evidence="19">Component of the Arp2/3 complex.</text>
</comment>
<dbReference type="SMART" id="SM00268">
    <property type="entry name" value="ACTIN"/>
    <property type="match status" value="1"/>
</dbReference>
<evidence type="ECO:0000256" key="3">
    <source>
        <dbReference type="ARBA" id="ARBA00010121"/>
    </source>
</evidence>
<dbReference type="PANTHER" id="PTHR42776">
    <property type="entry name" value="SERINE PEPTIDASE S9 FAMILY MEMBER"/>
    <property type="match status" value="1"/>
</dbReference>
<feature type="region of interest" description="Disordered" evidence="21">
    <location>
        <begin position="923"/>
        <end position="950"/>
    </location>
</feature>
<evidence type="ECO:0000259" key="22">
    <source>
        <dbReference type="Pfam" id="PF00326"/>
    </source>
</evidence>
<evidence type="ECO:0000256" key="2">
    <source>
        <dbReference type="ARBA" id="ARBA00004470"/>
    </source>
</evidence>
<evidence type="ECO:0000256" key="1">
    <source>
        <dbReference type="ARBA" id="ARBA00004245"/>
    </source>
</evidence>
<protein>
    <recommendedName>
        <fullName evidence="4">Actin-related protein 2</fullName>
    </recommendedName>
    <alternativeName>
        <fullName evidence="20">Probable glutamyl endopeptidase, chloroplastic</fullName>
    </alternativeName>
</protein>
<dbReference type="InterPro" id="IPR001375">
    <property type="entry name" value="Peptidase_S9_cat"/>
</dbReference>
<evidence type="ECO:0000256" key="9">
    <source>
        <dbReference type="ARBA" id="ARBA00022741"/>
    </source>
</evidence>
<proteinExistence type="inferred from homology"/>
<dbReference type="GO" id="GO:0005524">
    <property type="term" value="F:ATP binding"/>
    <property type="evidence" value="ECO:0007669"/>
    <property type="project" value="UniProtKB-KW"/>
</dbReference>
<keyword evidence="13" id="KW-0809">Transit peptide</keyword>
<name>A0A811NBB3_9POAL</name>
<dbReference type="SUPFAM" id="SSF82171">
    <property type="entry name" value="DPP6 N-terminal domain-like"/>
    <property type="match status" value="1"/>
</dbReference>
<dbReference type="GO" id="GO:0006508">
    <property type="term" value="P:proteolysis"/>
    <property type="evidence" value="ECO:0007669"/>
    <property type="project" value="UniProtKB-KW"/>
</dbReference>
<dbReference type="Pfam" id="PF00326">
    <property type="entry name" value="Peptidase_S9"/>
    <property type="match status" value="1"/>
</dbReference>
<evidence type="ECO:0000256" key="20">
    <source>
        <dbReference type="ARBA" id="ARBA00073000"/>
    </source>
</evidence>
<keyword evidence="12" id="KW-0067">ATP-binding</keyword>
<comment type="function">
    <text evidence="16">Serine-type protease active in vitro against the LHCII N-terminal. Cleaves its substrate on the carboxy-side of Glu residues.</text>
</comment>
<evidence type="ECO:0000256" key="4">
    <source>
        <dbReference type="ARBA" id="ARBA00021611"/>
    </source>
</evidence>
<dbReference type="PRINTS" id="PR00190">
    <property type="entry name" value="ACTIN"/>
</dbReference>
<keyword evidence="5" id="KW-0963">Cytoplasm</keyword>
<dbReference type="Gene3D" id="3.90.640.10">
    <property type="entry name" value="Actin, Chain A, domain 4"/>
    <property type="match status" value="1"/>
</dbReference>
<dbReference type="FunFam" id="3.40.50.1820:FF:000049">
    <property type="entry name" value="probable glutamyl endopeptidase, chloroplastic"/>
    <property type="match status" value="1"/>
</dbReference>
<evidence type="ECO:0000256" key="11">
    <source>
        <dbReference type="ARBA" id="ARBA00022825"/>
    </source>
</evidence>
<dbReference type="InterPro" id="IPR043129">
    <property type="entry name" value="ATPase_NBD"/>
</dbReference>
<evidence type="ECO:0000256" key="8">
    <source>
        <dbReference type="ARBA" id="ARBA00022670"/>
    </source>
</evidence>
<dbReference type="Gene3D" id="3.30.420.40">
    <property type="match status" value="2"/>
</dbReference>
<evidence type="ECO:0000256" key="5">
    <source>
        <dbReference type="ARBA" id="ARBA00022490"/>
    </source>
</evidence>
<dbReference type="FunFam" id="3.90.640.10:FF:000005">
    <property type="entry name" value="Actin-related protein 2"/>
    <property type="match status" value="1"/>
</dbReference>
<evidence type="ECO:0000313" key="24">
    <source>
        <dbReference type="Proteomes" id="UP000604825"/>
    </source>
</evidence>
<evidence type="ECO:0000313" key="23">
    <source>
        <dbReference type="EMBL" id="CAD6222377.1"/>
    </source>
</evidence>
<comment type="similarity">
    <text evidence="18">Belongs to the peptidase S9D family.</text>
</comment>
<keyword evidence="10" id="KW-0378">Hydrolase</keyword>
<dbReference type="InterPro" id="IPR004000">
    <property type="entry name" value="Actin"/>
</dbReference>
<keyword evidence="14" id="KW-0009">Actin-binding</keyword>
<evidence type="ECO:0000256" key="13">
    <source>
        <dbReference type="ARBA" id="ARBA00022946"/>
    </source>
</evidence>
<evidence type="ECO:0000256" key="7">
    <source>
        <dbReference type="ARBA" id="ARBA00022640"/>
    </source>
</evidence>
<sequence length="1338" mass="152078">MPGASASRRSAPLVPIAALLWRKTMEGVKKFRRRHVNSKAYSAELLSSFNMMCLYTGQGYRLPPKEIQEIVDVPPNPSYYISPRRDRIMFLKRRVMPSLSELAKPDKILAGIWIDPSSNTRSRMSFYTGISIHLLMDDGSLGPEKVVNGYNENAKINFVGWSPDGQHVAFTVHYDDEVDSGSNLALWIADAENGKARPLFKSTYIILNAIFELYVWVNDSTLLVSTIPPSLGDPPMKPLVPFGPRIRSNEQRNIIQMRSTKEMLKDLHEEELFDYYATSQLVLVLLDGTMKPIALPAIYTSLDPSPDEKYLMLTSVHQPYSSIVSYKRFPKKVELWTIDGRFVREICDLPLAEDIPVAANSVRKGKRSIRWRPDMPSTLYWVDAQDGGDSNIEVSPRDIVYMELAEPLNGEKPQVLLKLDLRYRKSYWCYGSFALVYEYWYKTRRTRTWVISPDKENLIPRLLFERSSEDAYSNPGSPVMCRTPAGTLVIAKIKRNCEGSYILLKGQGATPRGSTPFLDIFNVDTGEKERLWESDKEKYYESILALMFYHPKCEVHLDQLKLLVSKESRRETTQYYLKIWSNKKQVQITNYPHPYPQLALLQKQIIRYHREDGVKLTATLYLPPGYNPSIDGPLPCLIWSYPGEFKSREAAGQVRRSPNKFARISNNFPLLWLARGFAILANPTIPIIGEENQEPNDRYIEQLVASAEAAVNEVVRRGVAHPDKIAVGGDSYGAFMTANLLAHAPHLFCCGIARSGAYNRTLTPFGFQKEMRTLWEATDTYIKISPFMSANKIKKPILLIHGEDDSKVTTAMQSSQFYDALKGHGVPCRLVILPCEQHQYAARESIMHIIWETDRWLQKYCANDCGGNKVMEANVETSQSPSEAVLDSKALTLNFTKISSLIKLIWLAFARFISSKSKKTWKRRETGRSPQVPGGEEEEDRPEEGREARMESRNVVVCDNGTGYVKCGFAGENFPTSVFPCVVGRPLLRYEESLQEQELTDIVVGAACADLRHQLDVSYPVTNGIVQNWDDMGHIWDNAFYSELKVDPSECKILLTDPPLNPMKNREKMIETMFEKYNFAGVFIQIQAVLSLYAQGLLTGLVIDSGDGVTHVVPVVDGYSYPHLTKRMNVAGRHITSYLVDLLSRRGYAMNKSADFETVREIKEKLCYISYDYKREYQLGLETTILVKSYTLPDGRVIKVGTERFQAPEALFTPELIDVEGDGMADMAFRCIQEMDIDNRMMLYQHIVLSGGSTMYPGLPSRLEKEILDRYLDVVLKGNKDGLKKLRLRIEDPPRRKHMVYLGGAVLAGIMKDAPEFWITRQEYQEEGVACLRKCGQS</sequence>
<dbReference type="GO" id="GO:0009570">
    <property type="term" value="C:chloroplast stroma"/>
    <property type="evidence" value="ECO:0007669"/>
    <property type="project" value="UniProtKB-SubCell"/>
</dbReference>
<dbReference type="InterPro" id="IPR029058">
    <property type="entry name" value="AB_hydrolase_fold"/>
</dbReference>